<keyword evidence="3 5" id="KW-1133">Transmembrane helix</keyword>
<evidence type="ECO:0008006" key="8">
    <source>
        <dbReference type="Google" id="ProtNLM"/>
    </source>
</evidence>
<reference evidence="6" key="1">
    <citation type="submission" date="2021-02" db="EMBL/GenBank/DDBJ databases">
        <title>First Annotated Genome of the Yellow-green Alga Tribonema minus.</title>
        <authorList>
            <person name="Mahan K.M."/>
        </authorList>
    </citation>
    <scope>NUCLEOTIDE SEQUENCE</scope>
    <source>
        <strain evidence="6">UTEX B ZZ1240</strain>
    </source>
</reference>
<dbReference type="PANTHER" id="PTHR20661:SF0">
    <property type="entry name" value="PHOSPHATIDYLINOSITOL-GLYCAN BIOSYNTHESIS CLASS W PROTEIN"/>
    <property type="match status" value="1"/>
</dbReference>
<proteinExistence type="predicted"/>
<keyword evidence="4 5" id="KW-0472">Membrane</keyword>
<keyword evidence="7" id="KW-1185">Reference proteome</keyword>
<dbReference type="AlphaFoldDB" id="A0A835ZAY0"/>
<name>A0A835ZAY0_9STRA</name>
<sequence length="253" mass="26831">MGSDEDYRLAKEAFVSYLTGTTTWELLLLALPMPAVVAILAVDFRAFPRRLAKAEATGVGLMDLGSSAFVFASGLLPPRSTPLASKGTVGLAALAGARLVTIKLLGYPEHVSEYGVHWNFFATLLCVRVAVSLWRREGILGLPGYCMVFLLAERLMNAPFVLLACAHSTLLCGTLSLVEACASGPLASRLSDVLSRNMLGTFLVANLLTGAVNLSTDTLAWGDGAAAVLLVCYLGAVVAVAVAMDRLQWRIKV</sequence>
<evidence type="ECO:0000256" key="1">
    <source>
        <dbReference type="ARBA" id="ARBA00004141"/>
    </source>
</evidence>
<dbReference type="GO" id="GO:0006506">
    <property type="term" value="P:GPI anchor biosynthetic process"/>
    <property type="evidence" value="ECO:0007669"/>
    <property type="project" value="InterPro"/>
</dbReference>
<feature type="transmembrane region" description="Helical" evidence="5">
    <location>
        <begin position="224"/>
        <end position="244"/>
    </location>
</feature>
<comment type="subcellular location">
    <subcellularLocation>
        <location evidence="1">Membrane</location>
        <topology evidence="1">Multi-pass membrane protein</topology>
    </subcellularLocation>
</comment>
<dbReference type="GO" id="GO:0032216">
    <property type="term" value="F:glucosaminyl-phosphatidylinositol O-acyltransferase activity"/>
    <property type="evidence" value="ECO:0007669"/>
    <property type="project" value="TreeGrafter"/>
</dbReference>
<dbReference type="Pfam" id="PF06423">
    <property type="entry name" value="GWT1"/>
    <property type="match status" value="2"/>
</dbReference>
<dbReference type="EMBL" id="JAFCMP010000046">
    <property type="protein sequence ID" value="KAG5189766.1"/>
    <property type="molecule type" value="Genomic_DNA"/>
</dbReference>
<evidence type="ECO:0000256" key="4">
    <source>
        <dbReference type="ARBA" id="ARBA00023136"/>
    </source>
</evidence>
<dbReference type="OrthoDB" id="15270at2759"/>
<protein>
    <recommendedName>
        <fullName evidence="8">GPI-anchored wall transfer protein 1</fullName>
    </recommendedName>
</protein>
<evidence type="ECO:0000256" key="3">
    <source>
        <dbReference type="ARBA" id="ARBA00022989"/>
    </source>
</evidence>
<dbReference type="GO" id="GO:0016020">
    <property type="term" value="C:membrane"/>
    <property type="evidence" value="ECO:0007669"/>
    <property type="project" value="UniProtKB-SubCell"/>
</dbReference>
<evidence type="ECO:0000313" key="6">
    <source>
        <dbReference type="EMBL" id="KAG5189766.1"/>
    </source>
</evidence>
<dbReference type="InterPro" id="IPR009447">
    <property type="entry name" value="PIGW/GWT1"/>
</dbReference>
<evidence type="ECO:0000313" key="7">
    <source>
        <dbReference type="Proteomes" id="UP000664859"/>
    </source>
</evidence>
<dbReference type="PANTHER" id="PTHR20661">
    <property type="entry name" value="PHOSPHATIDYLINOSITOL-GLYCAN BIOSYNTHESIS CLASS W PROTEIN"/>
    <property type="match status" value="1"/>
</dbReference>
<feature type="transmembrane region" description="Helical" evidence="5">
    <location>
        <begin position="26"/>
        <end position="44"/>
    </location>
</feature>
<accession>A0A835ZAY0</accession>
<organism evidence="6 7">
    <name type="scientific">Tribonema minus</name>
    <dbReference type="NCBI Taxonomy" id="303371"/>
    <lineage>
        <taxon>Eukaryota</taxon>
        <taxon>Sar</taxon>
        <taxon>Stramenopiles</taxon>
        <taxon>Ochrophyta</taxon>
        <taxon>PX clade</taxon>
        <taxon>Xanthophyceae</taxon>
        <taxon>Tribonematales</taxon>
        <taxon>Tribonemataceae</taxon>
        <taxon>Tribonema</taxon>
    </lineage>
</organism>
<feature type="transmembrane region" description="Helical" evidence="5">
    <location>
        <begin position="193"/>
        <end position="212"/>
    </location>
</feature>
<gene>
    <name evidence="6" type="ORF">JKP88DRAFT_301252</name>
</gene>
<comment type="caution">
    <text evidence="6">The sequence shown here is derived from an EMBL/GenBank/DDBJ whole genome shotgun (WGS) entry which is preliminary data.</text>
</comment>
<evidence type="ECO:0000256" key="5">
    <source>
        <dbReference type="SAM" id="Phobius"/>
    </source>
</evidence>
<evidence type="ECO:0000256" key="2">
    <source>
        <dbReference type="ARBA" id="ARBA00022692"/>
    </source>
</evidence>
<dbReference type="Proteomes" id="UP000664859">
    <property type="component" value="Unassembled WGS sequence"/>
</dbReference>
<dbReference type="GO" id="GO:0005783">
    <property type="term" value="C:endoplasmic reticulum"/>
    <property type="evidence" value="ECO:0007669"/>
    <property type="project" value="TreeGrafter"/>
</dbReference>
<dbReference type="GO" id="GO:0072659">
    <property type="term" value="P:protein localization to plasma membrane"/>
    <property type="evidence" value="ECO:0007669"/>
    <property type="project" value="TreeGrafter"/>
</dbReference>
<keyword evidence="2 5" id="KW-0812">Transmembrane</keyword>